<gene>
    <name evidence="2" type="ORF">E6Q60_05635</name>
</gene>
<dbReference type="EMBL" id="SSFX01000039">
    <property type="protein sequence ID" value="TXI29125.1"/>
    <property type="molecule type" value="Genomic_DNA"/>
</dbReference>
<sequence>MKKIRSPFLFFCAFFLPVSYVNAVDISGIWTSDDYQCPAGVKHTEKIKIEKHDSVFTAIKLQGDDCINTGYLTFFFDSNTNLCRILATPSSVSASSLFECKIIIVDDDNFVLTAAGTTAEGVVFSKESSLPAVTVAPNLNISIPHVNYTFPDGTKDLWVDLQYVPSSDGNLLWKLNDYGINPK</sequence>
<dbReference type="AlphaFoldDB" id="A0A5C7VXA0"/>
<reference evidence="2 3" key="1">
    <citation type="submission" date="2018-09" db="EMBL/GenBank/DDBJ databases">
        <title>Metagenome Assembled Genomes from an Advanced Water Purification Facility.</title>
        <authorList>
            <person name="Stamps B.W."/>
            <person name="Spear J.R."/>
        </authorList>
    </citation>
    <scope>NUCLEOTIDE SEQUENCE [LARGE SCALE GENOMIC DNA]</scope>
    <source>
        <strain evidence="2">Bin_54_1</strain>
    </source>
</reference>
<protein>
    <submittedName>
        <fullName evidence="2">Uncharacterized protein</fullName>
    </submittedName>
</protein>
<comment type="caution">
    <text evidence="2">The sequence shown here is derived from an EMBL/GenBank/DDBJ whole genome shotgun (WGS) entry which is preliminary data.</text>
</comment>
<name>A0A5C7VXA0_9PROT</name>
<organism evidence="2 3">
    <name type="scientific">Nitrosomonas oligotropha</name>
    <dbReference type="NCBI Taxonomy" id="42354"/>
    <lineage>
        <taxon>Bacteria</taxon>
        <taxon>Pseudomonadati</taxon>
        <taxon>Pseudomonadota</taxon>
        <taxon>Betaproteobacteria</taxon>
        <taxon>Nitrosomonadales</taxon>
        <taxon>Nitrosomonadaceae</taxon>
        <taxon>Nitrosomonas</taxon>
    </lineage>
</organism>
<evidence type="ECO:0000313" key="3">
    <source>
        <dbReference type="Proteomes" id="UP000321055"/>
    </source>
</evidence>
<evidence type="ECO:0000256" key="1">
    <source>
        <dbReference type="SAM" id="SignalP"/>
    </source>
</evidence>
<feature type="signal peptide" evidence="1">
    <location>
        <begin position="1"/>
        <end position="23"/>
    </location>
</feature>
<evidence type="ECO:0000313" key="2">
    <source>
        <dbReference type="EMBL" id="TXI29125.1"/>
    </source>
</evidence>
<keyword evidence="1" id="KW-0732">Signal</keyword>
<accession>A0A5C7VXA0</accession>
<proteinExistence type="predicted"/>
<dbReference type="Proteomes" id="UP000321055">
    <property type="component" value="Unassembled WGS sequence"/>
</dbReference>
<feature type="chain" id="PRO_5023131631" evidence="1">
    <location>
        <begin position="24"/>
        <end position="183"/>
    </location>
</feature>